<comment type="caution">
    <text evidence="3">The sequence shown here is derived from an EMBL/GenBank/DDBJ whole genome shotgun (WGS) entry which is preliminary data.</text>
</comment>
<evidence type="ECO:0000256" key="1">
    <source>
        <dbReference type="SAM" id="MobiDB-lite"/>
    </source>
</evidence>
<keyword evidence="2" id="KW-0732">Signal</keyword>
<dbReference type="AlphaFoldDB" id="A0AAW0YDU6"/>
<proteinExistence type="predicted"/>
<feature type="region of interest" description="Disordered" evidence="1">
    <location>
        <begin position="36"/>
        <end position="56"/>
    </location>
</feature>
<name>A0AAW0YDU6_CHEQU</name>
<evidence type="ECO:0000313" key="3">
    <source>
        <dbReference type="EMBL" id="KAK8749817.1"/>
    </source>
</evidence>
<gene>
    <name evidence="3" type="ORF">OTU49_015565</name>
</gene>
<sequence>SCCFNNSAMKLPAVQVIFLALLLVSSQDAHASWLPRQDAQGSQLAGRHAIRSRTRRHTLQKSPHSLFLIEAPIADSGSYVMESSEKERGERVRREFPQDSPLSFLNPIIQFPRTSDGHPPGLMFFTAPTNKTTRK</sequence>
<keyword evidence="4" id="KW-1185">Reference proteome</keyword>
<feature type="non-terminal residue" evidence="3">
    <location>
        <position position="1"/>
    </location>
</feature>
<organism evidence="3 4">
    <name type="scientific">Cherax quadricarinatus</name>
    <name type="common">Australian red claw crayfish</name>
    <dbReference type="NCBI Taxonomy" id="27406"/>
    <lineage>
        <taxon>Eukaryota</taxon>
        <taxon>Metazoa</taxon>
        <taxon>Ecdysozoa</taxon>
        <taxon>Arthropoda</taxon>
        <taxon>Crustacea</taxon>
        <taxon>Multicrustacea</taxon>
        <taxon>Malacostraca</taxon>
        <taxon>Eumalacostraca</taxon>
        <taxon>Eucarida</taxon>
        <taxon>Decapoda</taxon>
        <taxon>Pleocyemata</taxon>
        <taxon>Astacidea</taxon>
        <taxon>Parastacoidea</taxon>
        <taxon>Parastacidae</taxon>
        <taxon>Cherax</taxon>
    </lineage>
</organism>
<feature type="chain" id="PRO_5044013256" evidence="2">
    <location>
        <begin position="32"/>
        <end position="135"/>
    </location>
</feature>
<dbReference type="EMBL" id="JARKIK010000009">
    <property type="protein sequence ID" value="KAK8749817.1"/>
    <property type="molecule type" value="Genomic_DNA"/>
</dbReference>
<protein>
    <submittedName>
        <fullName evidence="3">Uncharacterized protein</fullName>
    </submittedName>
</protein>
<feature type="signal peptide" evidence="2">
    <location>
        <begin position="1"/>
        <end position="31"/>
    </location>
</feature>
<reference evidence="3 4" key="1">
    <citation type="journal article" date="2024" name="BMC Genomics">
        <title>Genome assembly of redclaw crayfish (Cherax quadricarinatus) provides insights into its immune adaptation and hypoxia tolerance.</title>
        <authorList>
            <person name="Liu Z."/>
            <person name="Zheng J."/>
            <person name="Li H."/>
            <person name="Fang K."/>
            <person name="Wang S."/>
            <person name="He J."/>
            <person name="Zhou D."/>
            <person name="Weng S."/>
            <person name="Chi M."/>
            <person name="Gu Z."/>
            <person name="He J."/>
            <person name="Li F."/>
            <person name="Wang M."/>
        </authorList>
    </citation>
    <scope>NUCLEOTIDE SEQUENCE [LARGE SCALE GENOMIC DNA]</scope>
    <source>
        <strain evidence="3">ZL_2023a</strain>
    </source>
</reference>
<dbReference type="Proteomes" id="UP001445076">
    <property type="component" value="Unassembled WGS sequence"/>
</dbReference>
<accession>A0AAW0YDU6</accession>
<evidence type="ECO:0000313" key="4">
    <source>
        <dbReference type="Proteomes" id="UP001445076"/>
    </source>
</evidence>
<evidence type="ECO:0000256" key="2">
    <source>
        <dbReference type="SAM" id="SignalP"/>
    </source>
</evidence>